<feature type="compositionally biased region" description="Polar residues" evidence="1">
    <location>
        <begin position="88"/>
        <end position="100"/>
    </location>
</feature>
<evidence type="ECO:0000313" key="2">
    <source>
        <dbReference type="Proteomes" id="UP000887578"/>
    </source>
</evidence>
<dbReference type="Proteomes" id="UP000887578">
    <property type="component" value="Unplaced"/>
</dbReference>
<keyword evidence="2" id="KW-1185">Reference proteome</keyword>
<organism evidence="2 3">
    <name type="scientific">Panagrolaimus davidi</name>
    <dbReference type="NCBI Taxonomy" id="227884"/>
    <lineage>
        <taxon>Eukaryota</taxon>
        <taxon>Metazoa</taxon>
        <taxon>Ecdysozoa</taxon>
        <taxon>Nematoda</taxon>
        <taxon>Chromadorea</taxon>
        <taxon>Rhabditida</taxon>
        <taxon>Tylenchina</taxon>
        <taxon>Panagrolaimomorpha</taxon>
        <taxon>Panagrolaimoidea</taxon>
        <taxon>Panagrolaimidae</taxon>
        <taxon>Panagrolaimus</taxon>
    </lineage>
</organism>
<reference evidence="3" key="1">
    <citation type="submission" date="2022-11" db="UniProtKB">
        <authorList>
            <consortium name="WormBaseParasite"/>
        </authorList>
    </citation>
    <scope>IDENTIFICATION</scope>
</reference>
<proteinExistence type="predicted"/>
<sequence length="201" mass="22357">MADLRLVEGNEITASKRLIERSVETFAESRQSRAKSIERTEAPGPSRQRQRSGETSRQLRGKSAERTVAIPTPSKRQSRGKSAERTDAISTPSKRQSRGPSIQPRGPSIDSRRSTSSARFGSATRFVDDDSDSSRPSSKNSINSSLPDGYEEINKNNKRAINGILYIIHEINGKKYYRRYKPCGSMGNQSKGYSCQNNGKK</sequence>
<evidence type="ECO:0000313" key="3">
    <source>
        <dbReference type="WBParaSite" id="PDA_v2.g15265.t1"/>
    </source>
</evidence>
<protein>
    <submittedName>
        <fullName evidence="3">Uncharacterized protein</fullName>
    </submittedName>
</protein>
<feature type="region of interest" description="Disordered" evidence="1">
    <location>
        <begin position="25"/>
        <end position="150"/>
    </location>
</feature>
<dbReference type="AlphaFoldDB" id="A0A914PHY5"/>
<accession>A0A914PHY5</accession>
<evidence type="ECO:0000256" key="1">
    <source>
        <dbReference type="SAM" id="MobiDB-lite"/>
    </source>
</evidence>
<feature type="compositionally biased region" description="Low complexity" evidence="1">
    <location>
        <begin position="134"/>
        <end position="148"/>
    </location>
</feature>
<name>A0A914PHY5_9BILA</name>
<dbReference type="WBParaSite" id="PDA_v2.g15265.t1">
    <property type="protein sequence ID" value="PDA_v2.g15265.t1"/>
    <property type="gene ID" value="PDA_v2.g15265"/>
</dbReference>